<sequence length="216" mass="24224">MKVELPAAFEDAPISDLVVLIADMLDRLMSHNDRIALSPQALTRFHSRSAPAISVVDYLRRITRFINVERSCLLVSLFYIDAICARHPLFTLSSLTCHRFLITAIAVASKCLCDTFCTNALYAKVGGISVTELNILEREFLQMIDWRLMCTREILSEYYTNLVRTNASGKYAIADDDDDSPMAVQPLKPTVPPQDIAQRPTIEQNMAFAAHQRGEG</sequence>
<dbReference type="GO" id="GO:0016538">
    <property type="term" value="F:cyclin-dependent protein serine/threonine kinase regulator activity"/>
    <property type="evidence" value="ECO:0007669"/>
    <property type="project" value="TreeGrafter"/>
</dbReference>
<dbReference type="PANTHER" id="PTHR15615:SF117">
    <property type="entry name" value="PHO85 CYCLIN PHO80"/>
    <property type="match status" value="1"/>
</dbReference>
<dbReference type="STRING" id="47428.A0A284QLD1"/>
<dbReference type="InterPro" id="IPR013922">
    <property type="entry name" value="Cyclin_PHO80-like"/>
</dbReference>
<evidence type="ECO:0000313" key="2">
    <source>
        <dbReference type="EMBL" id="SJK97266.1"/>
    </source>
</evidence>
<dbReference type="Pfam" id="PF08613">
    <property type="entry name" value="Cyclin"/>
    <property type="match status" value="1"/>
</dbReference>
<dbReference type="GO" id="GO:0000307">
    <property type="term" value="C:cyclin-dependent protein kinase holoenzyme complex"/>
    <property type="evidence" value="ECO:0007669"/>
    <property type="project" value="TreeGrafter"/>
</dbReference>
<dbReference type="GO" id="GO:0005634">
    <property type="term" value="C:nucleus"/>
    <property type="evidence" value="ECO:0007669"/>
    <property type="project" value="TreeGrafter"/>
</dbReference>
<evidence type="ECO:0008006" key="4">
    <source>
        <dbReference type="Google" id="ProtNLM"/>
    </source>
</evidence>
<evidence type="ECO:0000256" key="1">
    <source>
        <dbReference type="SAM" id="MobiDB-lite"/>
    </source>
</evidence>
<dbReference type="InterPro" id="IPR036915">
    <property type="entry name" value="Cyclin-like_sf"/>
</dbReference>
<dbReference type="AlphaFoldDB" id="A0A284QLD1"/>
<dbReference type="PANTHER" id="PTHR15615">
    <property type="match status" value="1"/>
</dbReference>
<evidence type="ECO:0000313" key="3">
    <source>
        <dbReference type="Proteomes" id="UP000219338"/>
    </source>
</evidence>
<dbReference type="Gene3D" id="1.10.472.10">
    <property type="entry name" value="Cyclin-like"/>
    <property type="match status" value="1"/>
</dbReference>
<gene>
    <name evidence="2" type="ORF">ARMOST_00517</name>
</gene>
<dbReference type="EMBL" id="FUEG01000001">
    <property type="protein sequence ID" value="SJK97266.1"/>
    <property type="molecule type" value="Genomic_DNA"/>
</dbReference>
<accession>A0A284QLD1</accession>
<dbReference type="OMA" id="FQTYCAY"/>
<dbReference type="CDD" id="cd20558">
    <property type="entry name" value="CYCLIN_ScPCL7-like"/>
    <property type="match status" value="1"/>
</dbReference>
<feature type="region of interest" description="Disordered" evidence="1">
    <location>
        <begin position="174"/>
        <end position="195"/>
    </location>
</feature>
<name>A0A284QLD1_ARMOS</name>
<dbReference type="GO" id="GO:0019901">
    <property type="term" value="F:protein kinase binding"/>
    <property type="evidence" value="ECO:0007669"/>
    <property type="project" value="InterPro"/>
</dbReference>
<proteinExistence type="predicted"/>
<keyword evidence="3" id="KW-1185">Reference proteome</keyword>
<dbReference type="OrthoDB" id="337735at2759"/>
<organism evidence="2 3">
    <name type="scientific">Armillaria ostoyae</name>
    <name type="common">Armillaria root rot fungus</name>
    <dbReference type="NCBI Taxonomy" id="47428"/>
    <lineage>
        <taxon>Eukaryota</taxon>
        <taxon>Fungi</taxon>
        <taxon>Dikarya</taxon>
        <taxon>Basidiomycota</taxon>
        <taxon>Agaricomycotina</taxon>
        <taxon>Agaricomycetes</taxon>
        <taxon>Agaricomycetidae</taxon>
        <taxon>Agaricales</taxon>
        <taxon>Marasmiineae</taxon>
        <taxon>Physalacriaceae</taxon>
        <taxon>Armillaria</taxon>
    </lineage>
</organism>
<dbReference type="Proteomes" id="UP000219338">
    <property type="component" value="Unassembled WGS sequence"/>
</dbReference>
<reference evidence="3" key="1">
    <citation type="journal article" date="2017" name="Nat. Ecol. Evol.">
        <title>Genome expansion and lineage-specific genetic innovations in the forest pathogenic fungi Armillaria.</title>
        <authorList>
            <person name="Sipos G."/>
            <person name="Prasanna A.N."/>
            <person name="Walter M.C."/>
            <person name="O'Connor E."/>
            <person name="Balint B."/>
            <person name="Krizsan K."/>
            <person name="Kiss B."/>
            <person name="Hess J."/>
            <person name="Varga T."/>
            <person name="Slot J."/>
            <person name="Riley R."/>
            <person name="Boka B."/>
            <person name="Rigling D."/>
            <person name="Barry K."/>
            <person name="Lee J."/>
            <person name="Mihaltcheva S."/>
            <person name="LaButti K."/>
            <person name="Lipzen A."/>
            <person name="Waldron R."/>
            <person name="Moloney N.M."/>
            <person name="Sperisen C."/>
            <person name="Kredics L."/>
            <person name="Vagvoelgyi C."/>
            <person name="Patrignani A."/>
            <person name="Fitzpatrick D."/>
            <person name="Nagy I."/>
            <person name="Doyle S."/>
            <person name="Anderson J.B."/>
            <person name="Grigoriev I.V."/>
            <person name="Gueldener U."/>
            <person name="Muensterkoetter M."/>
            <person name="Nagy L.G."/>
        </authorList>
    </citation>
    <scope>NUCLEOTIDE SEQUENCE [LARGE SCALE GENOMIC DNA]</scope>
    <source>
        <strain evidence="3">C18/9</strain>
    </source>
</reference>
<protein>
    <recommendedName>
        <fullName evidence="4">Cyclin-domain-containing protein</fullName>
    </recommendedName>
</protein>
<dbReference type="SUPFAM" id="SSF47954">
    <property type="entry name" value="Cyclin-like"/>
    <property type="match status" value="1"/>
</dbReference>